<dbReference type="Proteomes" id="UP000886523">
    <property type="component" value="Unassembled WGS sequence"/>
</dbReference>
<accession>A0A9P6DX50</accession>
<protein>
    <submittedName>
        <fullName evidence="1">Uncharacterized protein</fullName>
    </submittedName>
</protein>
<dbReference type="EMBL" id="MU128960">
    <property type="protein sequence ID" value="KAF9514449.1"/>
    <property type="molecule type" value="Genomic_DNA"/>
</dbReference>
<dbReference type="OrthoDB" id="3216420at2759"/>
<dbReference type="Gene3D" id="3.90.1150.80">
    <property type="match status" value="1"/>
</dbReference>
<comment type="caution">
    <text evidence="1">The sequence shown here is derived from an EMBL/GenBank/DDBJ whole genome shotgun (WGS) entry which is preliminary data.</text>
</comment>
<keyword evidence="2" id="KW-1185">Reference proteome</keyword>
<gene>
    <name evidence="1" type="ORF">BS47DRAFT_870858</name>
</gene>
<dbReference type="InterPro" id="IPR038608">
    <property type="entry name" value="Csm1/Pcs1_C_sf"/>
</dbReference>
<reference evidence="1" key="1">
    <citation type="journal article" date="2020" name="Nat. Commun.">
        <title>Large-scale genome sequencing of mycorrhizal fungi provides insights into the early evolution of symbiotic traits.</title>
        <authorList>
            <person name="Miyauchi S."/>
            <person name="Kiss E."/>
            <person name="Kuo A."/>
            <person name="Drula E."/>
            <person name="Kohler A."/>
            <person name="Sanchez-Garcia M."/>
            <person name="Morin E."/>
            <person name="Andreopoulos B."/>
            <person name="Barry K.W."/>
            <person name="Bonito G."/>
            <person name="Buee M."/>
            <person name="Carver A."/>
            <person name="Chen C."/>
            <person name="Cichocki N."/>
            <person name="Clum A."/>
            <person name="Culley D."/>
            <person name="Crous P.W."/>
            <person name="Fauchery L."/>
            <person name="Girlanda M."/>
            <person name="Hayes R.D."/>
            <person name="Keri Z."/>
            <person name="LaButti K."/>
            <person name="Lipzen A."/>
            <person name="Lombard V."/>
            <person name="Magnuson J."/>
            <person name="Maillard F."/>
            <person name="Murat C."/>
            <person name="Nolan M."/>
            <person name="Ohm R.A."/>
            <person name="Pangilinan J."/>
            <person name="Pereira M.F."/>
            <person name="Perotto S."/>
            <person name="Peter M."/>
            <person name="Pfister S."/>
            <person name="Riley R."/>
            <person name="Sitrit Y."/>
            <person name="Stielow J.B."/>
            <person name="Szollosi G."/>
            <person name="Zifcakova L."/>
            <person name="Stursova M."/>
            <person name="Spatafora J.W."/>
            <person name="Tedersoo L."/>
            <person name="Vaario L.M."/>
            <person name="Yamada A."/>
            <person name="Yan M."/>
            <person name="Wang P."/>
            <person name="Xu J."/>
            <person name="Bruns T."/>
            <person name="Baldrian P."/>
            <person name="Vilgalys R."/>
            <person name="Dunand C."/>
            <person name="Henrissat B."/>
            <person name="Grigoriev I.V."/>
            <person name="Hibbett D."/>
            <person name="Nagy L.G."/>
            <person name="Martin F.M."/>
        </authorList>
    </citation>
    <scope>NUCLEOTIDE SEQUENCE</scope>
    <source>
        <strain evidence="1">UP504</strain>
    </source>
</reference>
<evidence type="ECO:0000313" key="2">
    <source>
        <dbReference type="Proteomes" id="UP000886523"/>
    </source>
</evidence>
<sequence>MSANAHIICLYEELSKVLVTNCKRKRGPNGEEPLFTCVVTNKQQSLHFTLEHTREIIETSDMDKPSISQDWLWYVPMNLDKESQDFVKNLSFLSSSFKFPQDQGLHFLGQLLSRMGFDVPYVKSVGEDDDTEPDDENALTARGEVMEEDEIQVVEQP</sequence>
<dbReference type="AlphaFoldDB" id="A0A9P6DX50"/>
<dbReference type="CDD" id="cd23787">
    <property type="entry name" value="RWD_CSM1"/>
    <property type="match status" value="1"/>
</dbReference>
<name>A0A9P6DX50_9AGAM</name>
<organism evidence="1 2">
    <name type="scientific">Hydnum rufescens UP504</name>
    <dbReference type="NCBI Taxonomy" id="1448309"/>
    <lineage>
        <taxon>Eukaryota</taxon>
        <taxon>Fungi</taxon>
        <taxon>Dikarya</taxon>
        <taxon>Basidiomycota</taxon>
        <taxon>Agaricomycotina</taxon>
        <taxon>Agaricomycetes</taxon>
        <taxon>Cantharellales</taxon>
        <taxon>Hydnaceae</taxon>
        <taxon>Hydnum</taxon>
    </lineage>
</organism>
<proteinExistence type="predicted"/>
<evidence type="ECO:0000313" key="1">
    <source>
        <dbReference type="EMBL" id="KAF9514449.1"/>
    </source>
</evidence>